<accession>A0A916DYL0</accession>
<proteinExistence type="predicted"/>
<sequence>MITRGILFINKNKRRTVTTTIIETVSTDEVVDATIGILFQRDLGCRDLGVGIADCRFYGWSRFCSKPDLLDECPQQRVSTSIKDYTSPETQKEDEEWIDRARKGFSDLVKDVRAKKKEIDEKKAKEADAAETTKSTKPTAAWGKIPKYKRTGTNPFAVESSSDEEDITEGKKRVIGKQGDRSKAEEEESDEEGWTVSINKKGEVNSEVIEEVEEAQFHCIRVVDSCVVVQGRRVVGRSAWYGEIDDA</sequence>
<evidence type="ECO:0000313" key="3">
    <source>
        <dbReference type="Proteomes" id="UP000684084"/>
    </source>
</evidence>
<feature type="region of interest" description="Disordered" evidence="1">
    <location>
        <begin position="153"/>
        <end position="194"/>
    </location>
</feature>
<dbReference type="Proteomes" id="UP000684084">
    <property type="component" value="Unassembled WGS sequence"/>
</dbReference>
<name>A0A916DYL0_9GLOM</name>
<dbReference type="EMBL" id="CAGKOT010000002">
    <property type="protein sequence ID" value="CAB5315802.1"/>
    <property type="molecule type" value="Genomic_DNA"/>
</dbReference>
<protein>
    <submittedName>
        <fullName evidence="2">Uncharacterized protein</fullName>
    </submittedName>
</protein>
<comment type="caution">
    <text evidence="2">The sequence shown here is derived from an EMBL/GenBank/DDBJ whole genome shotgun (WGS) entry which is preliminary data.</text>
</comment>
<dbReference type="OrthoDB" id="2434637at2759"/>
<organism evidence="2 3">
    <name type="scientific">Rhizophagus irregularis</name>
    <dbReference type="NCBI Taxonomy" id="588596"/>
    <lineage>
        <taxon>Eukaryota</taxon>
        <taxon>Fungi</taxon>
        <taxon>Fungi incertae sedis</taxon>
        <taxon>Mucoromycota</taxon>
        <taxon>Glomeromycotina</taxon>
        <taxon>Glomeromycetes</taxon>
        <taxon>Glomerales</taxon>
        <taxon>Glomeraceae</taxon>
        <taxon>Rhizophagus</taxon>
    </lineage>
</organism>
<dbReference type="AlphaFoldDB" id="A0A916DYL0"/>
<reference evidence="2" key="1">
    <citation type="submission" date="2020-05" db="EMBL/GenBank/DDBJ databases">
        <authorList>
            <person name="Rincon C."/>
            <person name="Sanders R I."/>
            <person name="Robbins C."/>
            <person name="Chaturvedi A."/>
        </authorList>
    </citation>
    <scope>NUCLEOTIDE SEQUENCE</scope>
    <source>
        <strain evidence="2">CHB12</strain>
    </source>
</reference>
<gene>
    <name evidence="2" type="ORF">CHRIB12_LOCUS1887</name>
</gene>
<evidence type="ECO:0000256" key="1">
    <source>
        <dbReference type="SAM" id="MobiDB-lite"/>
    </source>
</evidence>
<feature type="compositionally biased region" description="Basic and acidic residues" evidence="1">
    <location>
        <begin position="168"/>
        <end position="184"/>
    </location>
</feature>
<evidence type="ECO:0000313" key="2">
    <source>
        <dbReference type="EMBL" id="CAB5315802.1"/>
    </source>
</evidence>
<dbReference type="VEuPathDB" id="FungiDB:RhiirFUN_000665"/>